<protein>
    <recommendedName>
        <fullName evidence="3">Phage tail lysozyme domain-containing protein</fullName>
    </recommendedName>
</protein>
<evidence type="ECO:0000313" key="5">
    <source>
        <dbReference type="Proteomes" id="UP000465105"/>
    </source>
</evidence>
<dbReference type="GO" id="GO:0042742">
    <property type="term" value="P:defense response to bacterium"/>
    <property type="evidence" value="ECO:0007669"/>
    <property type="project" value="UniProtKB-KW"/>
</dbReference>
<accession>A0A6B9SW22</accession>
<keyword evidence="2" id="KW-0081">Bacteriolytic enzyme</keyword>
<dbReference type="Gene3D" id="1.10.530.10">
    <property type="match status" value="1"/>
</dbReference>
<feature type="domain" description="Phage tail lysozyme" evidence="3">
    <location>
        <begin position="16"/>
        <end position="157"/>
    </location>
</feature>
<organism evidence="4 5">
    <name type="scientific">Bacillus phage SRT01hs</name>
    <dbReference type="NCBI Taxonomy" id="2847044"/>
    <lineage>
        <taxon>Viruses</taxon>
        <taxon>Duplodnaviria</taxon>
        <taxon>Heunggongvirae</taxon>
        <taxon>Uroviricota</taxon>
        <taxon>Caudoviricetes</taxon>
        <taxon>Salasmaviridae</taxon>
        <taxon>Tatarstanvirinae</taxon>
        <taxon>Gaunavirus</taxon>
        <taxon>Gaunavirus SRT01hs</taxon>
    </lineage>
</organism>
<proteinExistence type="predicted"/>
<keyword evidence="5" id="KW-1185">Reference proteome</keyword>
<reference evidence="4 5" key="1">
    <citation type="submission" date="2019-12" db="EMBL/GenBank/DDBJ databases">
        <authorList>
            <person name="Shah Mahmud R."/>
            <person name="Ulyanova V."/>
            <person name="Mindubaeva L."/>
            <person name="Markelova M."/>
            <person name="Garifullina K."/>
            <person name="Malanin S."/>
            <person name="Doijad S.P."/>
            <person name="Chakraborty T."/>
            <person name="Ilinskaya O."/>
        </authorList>
    </citation>
    <scope>NUCLEOTIDE SEQUENCE [LARGE SCALE GENOMIC DNA]</scope>
</reference>
<evidence type="ECO:0000313" key="4">
    <source>
        <dbReference type="EMBL" id="QHJ75870.1"/>
    </source>
</evidence>
<dbReference type="SUPFAM" id="SSF51261">
    <property type="entry name" value="Duplicated hybrid motif"/>
    <property type="match status" value="1"/>
</dbReference>
<dbReference type="GeneID" id="56239358"/>
<dbReference type="RefSeq" id="YP_009910638.1">
    <property type="nucleotide sequence ID" value="NC_049973.1"/>
</dbReference>
<dbReference type="GO" id="GO:0031640">
    <property type="term" value="P:killing of cells of another organism"/>
    <property type="evidence" value="ECO:0007669"/>
    <property type="project" value="UniProtKB-KW"/>
</dbReference>
<dbReference type="EMBL" id="MN857617">
    <property type="protein sequence ID" value="QHJ75870.1"/>
    <property type="molecule type" value="Genomic_DNA"/>
</dbReference>
<dbReference type="GO" id="GO:0003824">
    <property type="term" value="F:catalytic activity"/>
    <property type="evidence" value="ECO:0007669"/>
    <property type="project" value="UniProtKB-KW"/>
</dbReference>
<dbReference type="Pfam" id="PF18013">
    <property type="entry name" value="Phage_lysozyme2"/>
    <property type="match status" value="1"/>
</dbReference>
<dbReference type="InterPro" id="IPR011055">
    <property type="entry name" value="Dup_hybrid_motif"/>
</dbReference>
<dbReference type="CDD" id="cd12797">
    <property type="entry name" value="M23_peptidase"/>
    <property type="match status" value="1"/>
</dbReference>
<keyword evidence="1" id="KW-0929">Antimicrobial</keyword>
<sequence length="358" mass="40190">MVVSRNGYLNREEMTENAEYILGYLLSRGWTREAICGMLGNMETESTINPGIWQNLDAGNTRLGFGLVQWTPATKYLNWANSRNLSPPAMDSNLQRILWEVSNNVQWIHPNITFRQFTKLKTSPEDCARLFLRHYERPANPNQPNRATQARYWFNNLSGEGGGDGGDCVQVAQFPMDYIYVTQGEDGGFSHAGTLAMDFVGKTSHYPYYAPFDCECIQRNNPEAILTFKSINPVLCADGNVRNIVFRNIHDDNLLFDVGDKLRKGQLMGRTGNSGNSSGEHWHLDVWEGERFTRTNPLHIYNVFSTCGVDIANGGGYPWTCLDAEDCGNQDGGGGAGRDKTKDLIHLLLSDAVNGWKW</sequence>
<evidence type="ECO:0000259" key="3">
    <source>
        <dbReference type="Pfam" id="PF18013"/>
    </source>
</evidence>
<dbReference type="Proteomes" id="UP000465105">
    <property type="component" value="Segment"/>
</dbReference>
<dbReference type="Gene3D" id="2.70.70.10">
    <property type="entry name" value="Glucose Permease (Domain IIA)"/>
    <property type="match status" value="1"/>
</dbReference>
<evidence type="ECO:0000256" key="2">
    <source>
        <dbReference type="ARBA" id="ARBA00022638"/>
    </source>
</evidence>
<name>A0A6B9SW22_9CAUD</name>
<dbReference type="InterPro" id="IPR041219">
    <property type="entry name" value="Phage_lysozyme2"/>
</dbReference>
<evidence type="ECO:0000256" key="1">
    <source>
        <dbReference type="ARBA" id="ARBA00022529"/>
    </source>
</evidence>